<comment type="caution">
    <text evidence="3">The sequence shown here is derived from an EMBL/GenBank/DDBJ whole genome shotgun (WGS) entry which is preliminary data.</text>
</comment>
<dbReference type="Pfam" id="PF25183">
    <property type="entry name" value="OMP_b-brl_4"/>
    <property type="match status" value="1"/>
</dbReference>
<dbReference type="InterPro" id="IPR057601">
    <property type="entry name" value="Oar-like_b-barrel"/>
</dbReference>
<dbReference type="EMBL" id="JBHTEK010000001">
    <property type="protein sequence ID" value="MFC7670098.1"/>
    <property type="molecule type" value="Genomic_DNA"/>
</dbReference>
<proteinExistence type="predicted"/>
<reference evidence="4" key="1">
    <citation type="journal article" date="2019" name="Int. J. Syst. Evol. Microbiol.">
        <title>The Global Catalogue of Microorganisms (GCM) 10K type strain sequencing project: providing services to taxonomists for standard genome sequencing and annotation.</title>
        <authorList>
            <consortium name="The Broad Institute Genomics Platform"/>
            <consortium name="The Broad Institute Genome Sequencing Center for Infectious Disease"/>
            <person name="Wu L."/>
            <person name="Ma J."/>
        </authorList>
    </citation>
    <scope>NUCLEOTIDE SEQUENCE [LARGE SCALE GENOMIC DNA]</scope>
    <source>
        <strain evidence="4">JCM 19635</strain>
    </source>
</reference>
<dbReference type="Proteomes" id="UP001596513">
    <property type="component" value="Unassembled WGS sequence"/>
</dbReference>
<evidence type="ECO:0000313" key="4">
    <source>
        <dbReference type="Proteomes" id="UP001596513"/>
    </source>
</evidence>
<accession>A0ABW2UCQ5</accession>
<gene>
    <name evidence="3" type="ORF">ACFQT0_24055</name>
</gene>
<evidence type="ECO:0000259" key="2">
    <source>
        <dbReference type="Pfam" id="PF25183"/>
    </source>
</evidence>
<organism evidence="3 4">
    <name type="scientific">Hymenobacter humi</name>
    <dbReference type="NCBI Taxonomy" id="1411620"/>
    <lineage>
        <taxon>Bacteria</taxon>
        <taxon>Pseudomonadati</taxon>
        <taxon>Bacteroidota</taxon>
        <taxon>Cytophagia</taxon>
        <taxon>Cytophagales</taxon>
        <taxon>Hymenobacteraceae</taxon>
        <taxon>Hymenobacter</taxon>
    </lineage>
</organism>
<dbReference type="SUPFAM" id="SSF56935">
    <property type="entry name" value="Porins"/>
    <property type="match status" value="1"/>
</dbReference>
<keyword evidence="4" id="KW-1185">Reference proteome</keyword>
<sequence>MRVDVPLFLDKPGNNTAFNTFESASRPGFGSEYKTTNTPNGQLLFSPRLGFNWDVNNDAKVQLRGGTGIFSGRVPFVWISNSYTNSGMIQGGVSQTAPNTTPPSFLPSIPLTPAEIQRVYTSAPYAPVATSQINLARNDFKLPQVWRSNLAVDFRLPGDVVATLEGIYSKTLNDIYYKDINLTAPVGRLAGPDQRPVYATTTAARRIDARYTNVYLLDNTSKGYRYNGTFQLQKRFDNGLNATTAYTYGQSKEINSGSSSTASSNYGFNQVMADPNNPGGLLAQRPAPPRDCQRRLHPALRQRRAVDFLHHVLRRPFGLAHCVHLRPGPRREQRRQLRQRPALHPPRCAQPQRNQADPDQRYHGYPHLGSDSGPARCLHRERPVPAQPPRPGSRAFCCPPALDAPNRPACCPELQLPGRWQEKQC</sequence>
<name>A0ABW2UCQ5_9BACT</name>
<protein>
    <recommendedName>
        <fullName evidence="2">TonB-dependent transporter Oar-like beta-barrel domain-containing protein</fullName>
    </recommendedName>
</protein>
<feature type="region of interest" description="Disordered" evidence="1">
    <location>
        <begin position="328"/>
        <end position="392"/>
    </location>
</feature>
<feature type="domain" description="TonB-dependent transporter Oar-like beta-barrel" evidence="2">
    <location>
        <begin position="32"/>
        <end position="278"/>
    </location>
</feature>
<evidence type="ECO:0000313" key="3">
    <source>
        <dbReference type="EMBL" id="MFC7670098.1"/>
    </source>
</evidence>
<dbReference type="RefSeq" id="WP_380205563.1">
    <property type="nucleotide sequence ID" value="NZ_JBHTEK010000001.1"/>
</dbReference>
<evidence type="ECO:0000256" key="1">
    <source>
        <dbReference type="SAM" id="MobiDB-lite"/>
    </source>
</evidence>